<feature type="region of interest" description="Disordered" evidence="1">
    <location>
        <begin position="1"/>
        <end position="22"/>
    </location>
</feature>
<sequence length="456" mass="52672">MATSRISSNTNLPSNTREQRQAQARIRALQRRTNTLYEDLSRSSVVTQTAVDDYRQAYMTITNEFQEQRNQLLHRLPELDHIHKNSNTVQSHHIPQNLSKQSSSDLEISQMNDLIDDIDRVLNKIAQKLKPFHFISPNDGTTNRKGSKATSSEFQNNQHGSTNELCISRLYSVDVDITPQWAVSTIDKRIFFCDIDGQIRIFSYSRSFHRQPLCTEHFHLTITNFVSSFTATQEYLVAFEAAIQTLTLHTHHGGILLRLSFPYDIIMMARNDYDNKNQIWACSRTKHKCYQFLLEHTIKEVNILNEYDFTQPISNIFIDPIGISTDEQNRVAVHDINSTTMDRLLLFTNQQIMTITLDFVKYLDSLSTSRIEQVLLVPKHENIIVIVYASKISITNLREIIIVDISLRPAQILHRLSEAHGIQAVDVTLNGELVYTIPAQKHRRIPTRMNIYSLFK</sequence>
<proteinExistence type="predicted"/>
<dbReference type="EMBL" id="CAJNOE010000221">
    <property type="protein sequence ID" value="CAF1062129.1"/>
    <property type="molecule type" value="Genomic_DNA"/>
</dbReference>
<evidence type="ECO:0000256" key="1">
    <source>
        <dbReference type="SAM" id="MobiDB-lite"/>
    </source>
</evidence>
<gene>
    <name evidence="2" type="ORF">IZO911_LOCUS20935</name>
</gene>
<dbReference type="AlphaFoldDB" id="A0A814L9M0"/>
<evidence type="ECO:0000313" key="2">
    <source>
        <dbReference type="EMBL" id="CAF1062129.1"/>
    </source>
</evidence>
<feature type="compositionally biased region" description="Polar residues" evidence="1">
    <location>
        <begin position="1"/>
        <end position="16"/>
    </location>
</feature>
<feature type="compositionally biased region" description="Polar residues" evidence="1">
    <location>
        <begin position="138"/>
        <end position="159"/>
    </location>
</feature>
<reference evidence="2" key="1">
    <citation type="submission" date="2021-02" db="EMBL/GenBank/DDBJ databases">
        <authorList>
            <person name="Nowell W R."/>
        </authorList>
    </citation>
    <scope>NUCLEOTIDE SEQUENCE</scope>
</reference>
<name>A0A814L9M0_9BILA</name>
<accession>A0A814L9M0</accession>
<comment type="caution">
    <text evidence="2">The sequence shown here is derived from an EMBL/GenBank/DDBJ whole genome shotgun (WGS) entry which is preliminary data.</text>
</comment>
<protein>
    <submittedName>
        <fullName evidence="2">Uncharacterized protein</fullName>
    </submittedName>
</protein>
<evidence type="ECO:0000313" key="3">
    <source>
        <dbReference type="Proteomes" id="UP000663860"/>
    </source>
</evidence>
<dbReference type="Proteomes" id="UP000663860">
    <property type="component" value="Unassembled WGS sequence"/>
</dbReference>
<feature type="region of interest" description="Disordered" evidence="1">
    <location>
        <begin position="136"/>
        <end position="159"/>
    </location>
</feature>
<organism evidence="2 3">
    <name type="scientific">Adineta steineri</name>
    <dbReference type="NCBI Taxonomy" id="433720"/>
    <lineage>
        <taxon>Eukaryota</taxon>
        <taxon>Metazoa</taxon>
        <taxon>Spiralia</taxon>
        <taxon>Gnathifera</taxon>
        <taxon>Rotifera</taxon>
        <taxon>Eurotatoria</taxon>
        <taxon>Bdelloidea</taxon>
        <taxon>Adinetida</taxon>
        <taxon>Adinetidae</taxon>
        <taxon>Adineta</taxon>
    </lineage>
</organism>